<dbReference type="Pfam" id="PF12796">
    <property type="entry name" value="Ank_2"/>
    <property type="match status" value="1"/>
</dbReference>
<feature type="repeat" description="ANK" evidence="3">
    <location>
        <begin position="61"/>
        <end position="93"/>
    </location>
</feature>
<dbReference type="SMART" id="SM00248">
    <property type="entry name" value="ANK"/>
    <property type="match status" value="4"/>
</dbReference>
<evidence type="ECO:0000256" key="1">
    <source>
        <dbReference type="ARBA" id="ARBA00022737"/>
    </source>
</evidence>
<keyword evidence="2 3" id="KW-0040">ANK repeat</keyword>
<dbReference type="Gene3D" id="1.25.40.20">
    <property type="entry name" value="Ankyrin repeat-containing domain"/>
    <property type="match status" value="2"/>
</dbReference>
<proteinExistence type="predicted"/>
<evidence type="ECO:0000313" key="5">
    <source>
        <dbReference type="Proteomes" id="UP000722750"/>
    </source>
</evidence>
<accession>A0A941W4X4</accession>
<dbReference type="InterPro" id="IPR036770">
    <property type="entry name" value="Ankyrin_rpt-contain_sf"/>
</dbReference>
<feature type="repeat" description="ANK" evidence="3">
    <location>
        <begin position="127"/>
        <end position="155"/>
    </location>
</feature>
<feature type="repeat" description="ANK" evidence="3">
    <location>
        <begin position="94"/>
        <end position="126"/>
    </location>
</feature>
<dbReference type="PROSITE" id="PS50088">
    <property type="entry name" value="ANK_REPEAT"/>
    <property type="match status" value="3"/>
</dbReference>
<dbReference type="AlphaFoldDB" id="A0A941W4X4"/>
<dbReference type="InterPro" id="IPR002110">
    <property type="entry name" value="Ankyrin_rpt"/>
</dbReference>
<dbReference type="PRINTS" id="PR01415">
    <property type="entry name" value="ANKYRIN"/>
</dbReference>
<protein>
    <recommendedName>
        <fullName evidence="6">Ankyrin repeat domain-containing protein</fullName>
    </recommendedName>
</protein>
<comment type="caution">
    <text evidence="4">The sequence shown here is derived from an EMBL/GenBank/DDBJ whole genome shotgun (WGS) entry which is preliminary data.</text>
</comment>
<dbReference type="GO" id="GO:0005737">
    <property type="term" value="C:cytoplasm"/>
    <property type="evidence" value="ECO:0007669"/>
    <property type="project" value="TreeGrafter"/>
</dbReference>
<keyword evidence="1" id="KW-0677">Repeat</keyword>
<dbReference type="EMBL" id="JAANXD010000093">
    <property type="protein sequence ID" value="MBS1259437.1"/>
    <property type="molecule type" value="Genomic_DNA"/>
</dbReference>
<dbReference type="Proteomes" id="UP000722750">
    <property type="component" value="Unassembled WGS sequence"/>
</dbReference>
<evidence type="ECO:0008006" key="6">
    <source>
        <dbReference type="Google" id="ProtNLM"/>
    </source>
</evidence>
<dbReference type="PANTHER" id="PTHR24189:SF71">
    <property type="entry name" value="ANKYRIN REPEAT DOMAIN 39"/>
    <property type="match status" value="1"/>
</dbReference>
<evidence type="ECO:0000256" key="2">
    <source>
        <dbReference type="ARBA" id="ARBA00023043"/>
    </source>
</evidence>
<evidence type="ECO:0000313" key="4">
    <source>
        <dbReference type="EMBL" id="MBS1259437.1"/>
    </source>
</evidence>
<sequence>MMEFRFVQYLLRVVTIILVSGCVMDSKVVRLKYAAINGDTDTVKSVLAEGGDVNINIKDENGNTALMHAAAGSKVDIAKILIDAGANVNAKNRKRDTALIIAAWHGQVNMVEALINAGADVSVKNKDGNTALKIAAEINDQKKITSLLVEAGAVK</sequence>
<evidence type="ECO:0000256" key="3">
    <source>
        <dbReference type="PROSITE-ProRule" id="PRU00023"/>
    </source>
</evidence>
<dbReference type="PROSITE" id="PS50297">
    <property type="entry name" value="ANK_REP_REGION"/>
    <property type="match status" value="3"/>
</dbReference>
<name>A0A941W4X4_9BACT</name>
<dbReference type="PANTHER" id="PTHR24189">
    <property type="entry name" value="MYOTROPHIN"/>
    <property type="match status" value="1"/>
</dbReference>
<dbReference type="SUPFAM" id="SSF48403">
    <property type="entry name" value="Ankyrin repeat"/>
    <property type="match status" value="1"/>
</dbReference>
<reference evidence="4" key="1">
    <citation type="journal article" date="2021" name="ISME J.">
        <title>Fine-scale metabolic discontinuity in a stratified prokaryote microbiome of a Red Sea deep halocline.</title>
        <authorList>
            <person name="Michoud G."/>
            <person name="Ngugi D.K."/>
            <person name="Barozzi A."/>
            <person name="Merlino G."/>
            <person name="Calleja M.L."/>
            <person name="Delgado-Huertas A."/>
            <person name="Moran X.A.G."/>
            <person name="Daffonchio D."/>
        </authorList>
    </citation>
    <scope>NUCLEOTIDE SEQUENCE</scope>
    <source>
        <strain evidence="4">SuakinDeep_MAG55_1</strain>
    </source>
</reference>
<organism evidence="4 5">
    <name type="scientific">Candidatus Scalindua arabica</name>
    <dbReference type="NCBI Taxonomy" id="1127984"/>
    <lineage>
        <taxon>Bacteria</taxon>
        <taxon>Pseudomonadati</taxon>
        <taxon>Planctomycetota</taxon>
        <taxon>Candidatus Brocadiia</taxon>
        <taxon>Candidatus Brocadiales</taxon>
        <taxon>Candidatus Scalinduaceae</taxon>
        <taxon>Candidatus Scalindua</taxon>
    </lineage>
</organism>
<dbReference type="InterPro" id="IPR050745">
    <property type="entry name" value="Multifunctional_regulatory"/>
</dbReference>
<gene>
    <name evidence="4" type="ORF">MAG551_02507</name>
</gene>